<keyword evidence="3" id="KW-1185">Reference proteome</keyword>
<reference evidence="2 3" key="1">
    <citation type="journal article" date="2016" name="Sci. Rep.">
        <title>The Dendrobium catenatum Lindl. genome sequence provides insights into polysaccharide synthase, floral development and adaptive evolution.</title>
        <authorList>
            <person name="Zhang G.Q."/>
            <person name="Xu Q."/>
            <person name="Bian C."/>
            <person name="Tsai W.C."/>
            <person name="Yeh C.M."/>
            <person name="Liu K.W."/>
            <person name="Yoshida K."/>
            <person name="Zhang L.S."/>
            <person name="Chang S.B."/>
            <person name="Chen F."/>
            <person name="Shi Y."/>
            <person name="Su Y.Y."/>
            <person name="Zhang Y.Q."/>
            <person name="Chen L.J."/>
            <person name="Yin Y."/>
            <person name="Lin M."/>
            <person name="Huang H."/>
            <person name="Deng H."/>
            <person name="Wang Z.W."/>
            <person name="Zhu S.L."/>
            <person name="Zhao X."/>
            <person name="Deng C."/>
            <person name="Niu S.C."/>
            <person name="Huang J."/>
            <person name="Wang M."/>
            <person name="Liu G.H."/>
            <person name="Yang H.J."/>
            <person name="Xiao X.J."/>
            <person name="Hsiao Y.Y."/>
            <person name="Wu W.L."/>
            <person name="Chen Y.Y."/>
            <person name="Mitsuda N."/>
            <person name="Ohme-Takagi M."/>
            <person name="Luo Y.B."/>
            <person name="Van de Peer Y."/>
            <person name="Liu Z.J."/>
        </authorList>
    </citation>
    <scope>NUCLEOTIDE SEQUENCE [LARGE SCALE GENOMIC DNA]</scope>
    <source>
        <tissue evidence="2">The whole plant</tissue>
    </source>
</reference>
<sequence length="294" mass="30345">MVSHNVLHYVPLSLDQSPPVINVYAVSNNLAPGSVSNYDVGFGSLLSSEPSGCSPEAGFRPVALAGGHSETGMNSPVGVVNCNSPAVLDVGVNLLDVDVSSLSPNAILFIPSRLVDGFGPSDVIVDSLAVGLLAELALAPVIGTTSLAEGGRVSGGSPVLGVVEPNGCGHVFNKLEGGAAVNSSVESFPVVLEAEPPSSGVREECIPIVDRLIEVPVNEIDTQAMAKCLGDSSGVEIRDQLNWLNVSPDGESESDSSEGGLMSENDNDFSLVCAKPSLIGAARGRFWGRGRRRR</sequence>
<name>A0A2I0VHA8_9ASPA</name>
<proteinExistence type="predicted"/>
<protein>
    <submittedName>
        <fullName evidence="2">Uncharacterized protein</fullName>
    </submittedName>
</protein>
<accession>A0A2I0VHA8</accession>
<reference evidence="2 3" key="2">
    <citation type="journal article" date="2017" name="Nature">
        <title>The Apostasia genome and the evolution of orchids.</title>
        <authorList>
            <person name="Zhang G.Q."/>
            <person name="Liu K.W."/>
            <person name="Li Z."/>
            <person name="Lohaus R."/>
            <person name="Hsiao Y.Y."/>
            <person name="Niu S.C."/>
            <person name="Wang J.Y."/>
            <person name="Lin Y.C."/>
            <person name="Xu Q."/>
            <person name="Chen L.J."/>
            <person name="Yoshida K."/>
            <person name="Fujiwara S."/>
            <person name="Wang Z.W."/>
            <person name="Zhang Y.Q."/>
            <person name="Mitsuda N."/>
            <person name="Wang M."/>
            <person name="Liu G.H."/>
            <person name="Pecoraro L."/>
            <person name="Huang H.X."/>
            <person name="Xiao X.J."/>
            <person name="Lin M."/>
            <person name="Wu X.Y."/>
            <person name="Wu W.L."/>
            <person name="Chen Y.Y."/>
            <person name="Chang S.B."/>
            <person name="Sakamoto S."/>
            <person name="Ohme-Takagi M."/>
            <person name="Yagi M."/>
            <person name="Zeng S.J."/>
            <person name="Shen C.Y."/>
            <person name="Yeh C.M."/>
            <person name="Luo Y.B."/>
            <person name="Tsai W.C."/>
            <person name="Van de Peer Y."/>
            <person name="Liu Z.J."/>
        </authorList>
    </citation>
    <scope>NUCLEOTIDE SEQUENCE [LARGE SCALE GENOMIC DNA]</scope>
    <source>
        <tissue evidence="2">The whole plant</tissue>
    </source>
</reference>
<organism evidence="2 3">
    <name type="scientific">Dendrobium catenatum</name>
    <dbReference type="NCBI Taxonomy" id="906689"/>
    <lineage>
        <taxon>Eukaryota</taxon>
        <taxon>Viridiplantae</taxon>
        <taxon>Streptophyta</taxon>
        <taxon>Embryophyta</taxon>
        <taxon>Tracheophyta</taxon>
        <taxon>Spermatophyta</taxon>
        <taxon>Magnoliopsida</taxon>
        <taxon>Liliopsida</taxon>
        <taxon>Asparagales</taxon>
        <taxon>Orchidaceae</taxon>
        <taxon>Epidendroideae</taxon>
        <taxon>Malaxideae</taxon>
        <taxon>Dendrobiinae</taxon>
        <taxon>Dendrobium</taxon>
    </lineage>
</organism>
<evidence type="ECO:0000256" key="1">
    <source>
        <dbReference type="SAM" id="MobiDB-lite"/>
    </source>
</evidence>
<dbReference type="EMBL" id="KZ504241">
    <property type="protein sequence ID" value="PKU62790.1"/>
    <property type="molecule type" value="Genomic_DNA"/>
</dbReference>
<evidence type="ECO:0000313" key="3">
    <source>
        <dbReference type="Proteomes" id="UP000233837"/>
    </source>
</evidence>
<dbReference type="Proteomes" id="UP000233837">
    <property type="component" value="Unassembled WGS sequence"/>
</dbReference>
<gene>
    <name evidence="2" type="ORF">MA16_Dca028533</name>
</gene>
<feature type="region of interest" description="Disordered" evidence="1">
    <location>
        <begin position="245"/>
        <end position="264"/>
    </location>
</feature>
<evidence type="ECO:0000313" key="2">
    <source>
        <dbReference type="EMBL" id="PKU62790.1"/>
    </source>
</evidence>
<dbReference type="AlphaFoldDB" id="A0A2I0VHA8"/>